<dbReference type="EMBL" id="JAEUBG010005308">
    <property type="protein sequence ID" value="KAH3676205.1"/>
    <property type="molecule type" value="Genomic_DNA"/>
</dbReference>
<evidence type="ECO:0000313" key="2">
    <source>
        <dbReference type="Proteomes" id="UP000774326"/>
    </source>
</evidence>
<gene>
    <name evidence="1" type="ORF">WICPIJ_009165</name>
</gene>
<dbReference type="Proteomes" id="UP000774326">
    <property type="component" value="Unassembled WGS sequence"/>
</dbReference>
<name>A0A9P8TF22_WICPI</name>
<sequence>MIQTLGLRTLLNPKAFKELTLVAIVDCSEPTTTVERSARRFSRSVEMSAIEVLIEIAGYLRFNLVKSEIKDDSAEWSKVRSVALIFSNKFDNTSPDFNSGLVLVRIR</sequence>
<keyword evidence="2" id="KW-1185">Reference proteome</keyword>
<accession>A0A9P8TF22</accession>
<reference evidence="1" key="2">
    <citation type="submission" date="2021-01" db="EMBL/GenBank/DDBJ databases">
        <authorList>
            <person name="Schikora-Tamarit M.A."/>
        </authorList>
    </citation>
    <scope>NUCLEOTIDE SEQUENCE</scope>
    <source>
        <strain evidence="1">CBS2887</strain>
    </source>
</reference>
<protein>
    <submittedName>
        <fullName evidence="1">Uncharacterized protein</fullName>
    </submittedName>
</protein>
<reference evidence="1" key="1">
    <citation type="journal article" date="2021" name="Open Biol.">
        <title>Shared evolutionary footprints suggest mitochondrial oxidative damage underlies multiple complex I losses in fungi.</title>
        <authorList>
            <person name="Schikora-Tamarit M.A."/>
            <person name="Marcet-Houben M."/>
            <person name="Nosek J."/>
            <person name="Gabaldon T."/>
        </authorList>
    </citation>
    <scope>NUCLEOTIDE SEQUENCE</scope>
    <source>
        <strain evidence="1">CBS2887</strain>
    </source>
</reference>
<dbReference type="AlphaFoldDB" id="A0A9P8TF22"/>
<proteinExistence type="predicted"/>
<comment type="caution">
    <text evidence="1">The sequence shown here is derived from an EMBL/GenBank/DDBJ whole genome shotgun (WGS) entry which is preliminary data.</text>
</comment>
<organism evidence="1 2">
    <name type="scientific">Wickerhamomyces pijperi</name>
    <name type="common">Yeast</name>
    <name type="synonym">Pichia pijperi</name>
    <dbReference type="NCBI Taxonomy" id="599730"/>
    <lineage>
        <taxon>Eukaryota</taxon>
        <taxon>Fungi</taxon>
        <taxon>Dikarya</taxon>
        <taxon>Ascomycota</taxon>
        <taxon>Saccharomycotina</taxon>
        <taxon>Saccharomycetes</taxon>
        <taxon>Phaffomycetales</taxon>
        <taxon>Wickerhamomycetaceae</taxon>
        <taxon>Wickerhamomyces</taxon>
    </lineage>
</organism>
<evidence type="ECO:0000313" key="1">
    <source>
        <dbReference type="EMBL" id="KAH3676205.1"/>
    </source>
</evidence>